<feature type="domain" description="ABC transporter" evidence="4">
    <location>
        <begin position="6"/>
        <end position="215"/>
    </location>
</feature>
<accession>A0A1J1E599</accession>
<dbReference type="Proteomes" id="UP000243197">
    <property type="component" value="Chromosome"/>
</dbReference>
<dbReference type="PANTHER" id="PTHR42939">
    <property type="entry name" value="ABC TRANSPORTER ATP-BINDING PROTEIN ALBC-RELATED"/>
    <property type="match status" value="1"/>
</dbReference>
<keyword evidence="6" id="KW-1185">Reference proteome</keyword>
<protein>
    <submittedName>
        <fullName evidence="5">ABC transporter ATP-binding protein</fullName>
    </submittedName>
</protein>
<dbReference type="PROSITE" id="PS50893">
    <property type="entry name" value="ABC_TRANSPORTER_2"/>
    <property type="match status" value="1"/>
</dbReference>
<dbReference type="AlphaFoldDB" id="A0A1J1E599"/>
<dbReference type="OrthoDB" id="9801987at2"/>
<evidence type="ECO:0000256" key="1">
    <source>
        <dbReference type="ARBA" id="ARBA00022448"/>
    </source>
</evidence>
<keyword evidence="2" id="KW-0547">Nucleotide-binding</keyword>
<organism evidence="5 6">
    <name type="scientific">Ichthyobacterium seriolicida</name>
    <dbReference type="NCBI Taxonomy" id="242600"/>
    <lineage>
        <taxon>Bacteria</taxon>
        <taxon>Pseudomonadati</taxon>
        <taxon>Bacteroidota</taxon>
        <taxon>Flavobacteriia</taxon>
        <taxon>Flavobacteriales</taxon>
        <taxon>Ichthyobacteriaceae</taxon>
        <taxon>Ichthyobacterium</taxon>
    </lineage>
</organism>
<gene>
    <name evidence="5" type="ORF">JBKA6_0465</name>
</gene>
<evidence type="ECO:0000256" key="2">
    <source>
        <dbReference type="ARBA" id="ARBA00022741"/>
    </source>
</evidence>
<proteinExistence type="predicted"/>
<dbReference type="SMART" id="SM00382">
    <property type="entry name" value="AAA"/>
    <property type="match status" value="1"/>
</dbReference>
<evidence type="ECO:0000256" key="3">
    <source>
        <dbReference type="ARBA" id="ARBA00022840"/>
    </source>
</evidence>
<name>A0A1J1E599_9FLAO</name>
<evidence type="ECO:0000259" key="4">
    <source>
        <dbReference type="PROSITE" id="PS50893"/>
    </source>
</evidence>
<dbReference type="RefSeq" id="WP_096685494.1">
    <property type="nucleotide sequence ID" value="NZ_AP014564.1"/>
</dbReference>
<dbReference type="Gene3D" id="3.40.50.300">
    <property type="entry name" value="P-loop containing nucleotide triphosphate hydrolases"/>
    <property type="match status" value="1"/>
</dbReference>
<evidence type="ECO:0000313" key="5">
    <source>
        <dbReference type="EMBL" id="BAV94478.1"/>
    </source>
</evidence>
<dbReference type="InterPro" id="IPR003439">
    <property type="entry name" value="ABC_transporter-like_ATP-bd"/>
</dbReference>
<keyword evidence="1" id="KW-0813">Transport</keyword>
<dbReference type="InterPro" id="IPR003593">
    <property type="entry name" value="AAA+_ATPase"/>
</dbReference>
<dbReference type="KEGG" id="ise:JBKA6_0465"/>
<dbReference type="InterPro" id="IPR027417">
    <property type="entry name" value="P-loop_NTPase"/>
</dbReference>
<dbReference type="Pfam" id="PF00005">
    <property type="entry name" value="ABC_tran"/>
    <property type="match status" value="1"/>
</dbReference>
<dbReference type="GO" id="GO:0016887">
    <property type="term" value="F:ATP hydrolysis activity"/>
    <property type="evidence" value="ECO:0007669"/>
    <property type="project" value="InterPro"/>
</dbReference>
<keyword evidence="3 5" id="KW-0067">ATP-binding</keyword>
<dbReference type="EMBL" id="AP014564">
    <property type="protein sequence ID" value="BAV94478.1"/>
    <property type="molecule type" value="Genomic_DNA"/>
</dbReference>
<dbReference type="SUPFAM" id="SSF52540">
    <property type="entry name" value="P-loop containing nucleoside triphosphate hydrolases"/>
    <property type="match status" value="1"/>
</dbReference>
<reference evidence="5 6" key="1">
    <citation type="submission" date="2014-03" db="EMBL/GenBank/DDBJ databases">
        <title>complete genome sequence of Flavobacteriaceae bacterium JBKA-6.</title>
        <authorList>
            <person name="Takano T."/>
            <person name="Nakamura Y."/>
            <person name="Takuma S."/>
            <person name="Yasuike M."/>
            <person name="Matsuyama T."/>
            <person name="Sakai T."/>
            <person name="Fujiwara A."/>
            <person name="Kimoto K."/>
            <person name="Fukuda Y."/>
            <person name="Kondo H."/>
            <person name="Hirono I."/>
            <person name="Nakayasu C."/>
        </authorList>
    </citation>
    <scope>NUCLEOTIDE SEQUENCE [LARGE SCALE GENOMIC DNA]</scope>
    <source>
        <strain evidence="5 6">JBKA-6</strain>
    </source>
</reference>
<dbReference type="PANTHER" id="PTHR42939:SF1">
    <property type="entry name" value="ABC TRANSPORTER ATP-BINDING PROTEIN ALBC-RELATED"/>
    <property type="match status" value="1"/>
</dbReference>
<evidence type="ECO:0000313" key="6">
    <source>
        <dbReference type="Proteomes" id="UP000243197"/>
    </source>
</evidence>
<dbReference type="GO" id="GO:0005524">
    <property type="term" value="F:ATP binding"/>
    <property type="evidence" value="ECO:0007669"/>
    <property type="project" value="UniProtKB-KW"/>
</dbReference>
<sequence length="282" mass="32635">MITSKASIKNLSVIENKYILIKDISFEIIQGDITIIFGKNGSGKSLLIDCIMNNITYEGEITLSTEKVSVLYDSFVSFSFLRVREILSFFESMYNHARNDDLINRMGIHTIMNKYFKLLSKGERKKIGIYSILISNSDLLIMDEPTDGLDPIFRKFLWNEIKNSGKTVLMTTHIWEEALDIADKVILIDKGSLLNKPENPQELIKSIPYEGKFVFDTKGFTEQEFLLEKKHLICLEEEDRIYVYFREKNEKESILDRLSDRGVVSFSILPIDISDIFLLKTR</sequence>
<dbReference type="InterPro" id="IPR051782">
    <property type="entry name" value="ABC_Transporter_VariousFunc"/>
</dbReference>